<protein>
    <submittedName>
        <fullName evidence="1">C-type lectin lectoxin-Phi1</fullName>
    </submittedName>
</protein>
<evidence type="ECO:0000313" key="1">
    <source>
        <dbReference type="EMBL" id="OWF44706.1"/>
    </source>
</evidence>
<dbReference type="GO" id="GO:0002720">
    <property type="term" value="P:positive regulation of cytokine production involved in immune response"/>
    <property type="evidence" value="ECO:0007669"/>
    <property type="project" value="TreeGrafter"/>
</dbReference>
<comment type="caution">
    <text evidence="1">The sequence shown here is derived from an EMBL/GenBank/DDBJ whole genome shotgun (WGS) entry which is preliminary data.</text>
</comment>
<dbReference type="InterPro" id="IPR016187">
    <property type="entry name" value="CTDL_fold"/>
</dbReference>
<gene>
    <name evidence="1" type="ORF">KP79_PYT06919</name>
</gene>
<dbReference type="PANTHER" id="PTHR47218:SF1">
    <property type="entry name" value="C-TYPE LECTIN DOMAIN FAMILY 7 MEMBER A"/>
    <property type="match status" value="1"/>
</dbReference>
<dbReference type="InterPro" id="IPR016186">
    <property type="entry name" value="C-type_lectin-like/link_sf"/>
</dbReference>
<dbReference type="GO" id="GO:0043122">
    <property type="term" value="P:regulation of canonical NF-kappaB signal transduction"/>
    <property type="evidence" value="ECO:0007669"/>
    <property type="project" value="TreeGrafter"/>
</dbReference>
<dbReference type="GO" id="GO:0001872">
    <property type="term" value="F:(1-&gt;3)-beta-D-glucan binding"/>
    <property type="evidence" value="ECO:0007669"/>
    <property type="project" value="InterPro"/>
</dbReference>
<name>A0A210Q7I6_MIZYE</name>
<dbReference type="PANTHER" id="PTHR47218">
    <property type="entry name" value="C-TYPE LECTIN DOMAIN FAMILY 7 MEMBER A"/>
    <property type="match status" value="1"/>
</dbReference>
<organism evidence="1 2">
    <name type="scientific">Mizuhopecten yessoensis</name>
    <name type="common">Japanese scallop</name>
    <name type="synonym">Patinopecten yessoensis</name>
    <dbReference type="NCBI Taxonomy" id="6573"/>
    <lineage>
        <taxon>Eukaryota</taxon>
        <taxon>Metazoa</taxon>
        <taxon>Spiralia</taxon>
        <taxon>Lophotrochozoa</taxon>
        <taxon>Mollusca</taxon>
        <taxon>Bivalvia</taxon>
        <taxon>Autobranchia</taxon>
        <taxon>Pteriomorphia</taxon>
        <taxon>Pectinida</taxon>
        <taxon>Pectinoidea</taxon>
        <taxon>Pectinidae</taxon>
        <taxon>Mizuhopecten</taxon>
    </lineage>
</organism>
<dbReference type="GO" id="GO:0071226">
    <property type="term" value="P:cellular response to molecule of fungal origin"/>
    <property type="evidence" value="ECO:0007669"/>
    <property type="project" value="InterPro"/>
</dbReference>
<dbReference type="GO" id="GO:0006910">
    <property type="term" value="P:phagocytosis, recognition"/>
    <property type="evidence" value="ECO:0007669"/>
    <property type="project" value="TreeGrafter"/>
</dbReference>
<dbReference type="Gene3D" id="3.10.100.10">
    <property type="entry name" value="Mannose-Binding Protein A, subunit A"/>
    <property type="match status" value="1"/>
</dbReference>
<sequence>MSRVRSLSHQPIDVYTFFAFSVTSLTAIAKCRDGWIQYEQSCYLFVTSSETWVEHMQHCIDVDGHLATVNNAAENSFLEAEVQRRRMLIDILKIMLY</sequence>
<dbReference type="GO" id="GO:0038187">
    <property type="term" value="F:pattern recognition receptor activity"/>
    <property type="evidence" value="ECO:0007669"/>
    <property type="project" value="TreeGrafter"/>
</dbReference>
<keyword evidence="1" id="KW-0430">Lectin</keyword>
<dbReference type="GO" id="GO:0009986">
    <property type="term" value="C:cell surface"/>
    <property type="evidence" value="ECO:0007669"/>
    <property type="project" value="TreeGrafter"/>
</dbReference>
<dbReference type="InterPro" id="IPR042808">
    <property type="entry name" value="CLEC7A"/>
</dbReference>
<reference evidence="1 2" key="1">
    <citation type="journal article" date="2017" name="Nat. Ecol. Evol.">
        <title>Scallop genome provides insights into evolution of bilaterian karyotype and development.</title>
        <authorList>
            <person name="Wang S."/>
            <person name="Zhang J."/>
            <person name="Jiao W."/>
            <person name="Li J."/>
            <person name="Xun X."/>
            <person name="Sun Y."/>
            <person name="Guo X."/>
            <person name="Huan P."/>
            <person name="Dong B."/>
            <person name="Zhang L."/>
            <person name="Hu X."/>
            <person name="Sun X."/>
            <person name="Wang J."/>
            <person name="Zhao C."/>
            <person name="Wang Y."/>
            <person name="Wang D."/>
            <person name="Huang X."/>
            <person name="Wang R."/>
            <person name="Lv J."/>
            <person name="Li Y."/>
            <person name="Zhang Z."/>
            <person name="Liu B."/>
            <person name="Lu W."/>
            <person name="Hui Y."/>
            <person name="Liang J."/>
            <person name="Zhou Z."/>
            <person name="Hou R."/>
            <person name="Li X."/>
            <person name="Liu Y."/>
            <person name="Li H."/>
            <person name="Ning X."/>
            <person name="Lin Y."/>
            <person name="Zhao L."/>
            <person name="Xing Q."/>
            <person name="Dou J."/>
            <person name="Li Y."/>
            <person name="Mao J."/>
            <person name="Guo H."/>
            <person name="Dou H."/>
            <person name="Li T."/>
            <person name="Mu C."/>
            <person name="Jiang W."/>
            <person name="Fu Q."/>
            <person name="Fu X."/>
            <person name="Miao Y."/>
            <person name="Liu J."/>
            <person name="Yu Q."/>
            <person name="Li R."/>
            <person name="Liao H."/>
            <person name="Li X."/>
            <person name="Kong Y."/>
            <person name="Jiang Z."/>
            <person name="Chourrout D."/>
            <person name="Li R."/>
            <person name="Bao Z."/>
        </authorList>
    </citation>
    <scope>NUCLEOTIDE SEQUENCE [LARGE SCALE GENOMIC DNA]</scope>
    <source>
        <strain evidence="1 2">PY_sf001</strain>
    </source>
</reference>
<dbReference type="SUPFAM" id="SSF56436">
    <property type="entry name" value="C-type lectin-like"/>
    <property type="match status" value="1"/>
</dbReference>
<accession>A0A210Q7I6</accession>
<keyword evidence="2" id="KW-1185">Reference proteome</keyword>
<proteinExistence type="predicted"/>
<dbReference type="AlphaFoldDB" id="A0A210Q7I6"/>
<dbReference type="OrthoDB" id="6051775at2759"/>
<dbReference type="Proteomes" id="UP000242188">
    <property type="component" value="Unassembled WGS sequence"/>
</dbReference>
<evidence type="ECO:0000313" key="2">
    <source>
        <dbReference type="Proteomes" id="UP000242188"/>
    </source>
</evidence>
<dbReference type="GO" id="GO:0045087">
    <property type="term" value="P:innate immune response"/>
    <property type="evidence" value="ECO:0007669"/>
    <property type="project" value="TreeGrafter"/>
</dbReference>
<dbReference type="EMBL" id="NEDP02004694">
    <property type="protein sequence ID" value="OWF44706.1"/>
    <property type="molecule type" value="Genomic_DNA"/>
</dbReference>